<feature type="domain" description="Nudix hydrolase" evidence="3">
    <location>
        <begin position="5"/>
        <end position="146"/>
    </location>
</feature>
<reference evidence="4" key="2">
    <citation type="journal article" date="2021" name="Microbiome">
        <title>Successional dynamics and alternative stable states in a saline activated sludge microbial community over 9 years.</title>
        <authorList>
            <person name="Wang Y."/>
            <person name="Ye J."/>
            <person name="Ju F."/>
            <person name="Liu L."/>
            <person name="Boyd J.A."/>
            <person name="Deng Y."/>
            <person name="Parks D.H."/>
            <person name="Jiang X."/>
            <person name="Yin X."/>
            <person name="Woodcroft B.J."/>
            <person name="Tyson G.W."/>
            <person name="Hugenholtz P."/>
            <person name="Polz M.F."/>
            <person name="Zhang T."/>
        </authorList>
    </citation>
    <scope>NUCLEOTIDE SEQUENCE</scope>
    <source>
        <strain evidence="4">HKST-UBA01</strain>
    </source>
</reference>
<comment type="caution">
    <text evidence="4">The sequence shown here is derived from an EMBL/GenBank/DDBJ whole genome shotgun (WGS) entry which is preliminary data.</text>
</comment>
<accession>A0A955RP08</accession>
<dbReference type="Gene3D" id="3.90.79.10">
    <property type="entry name" value="Nucleoside Triphosphate Pyrophosphohydrolase"/>
    <property type="match status" value="1"/>
</dbReference>
<evidence type="ECO:0000313" key="4">
    <source>
        <dbReference type="EMBL" id="MCA9389936.1"/>
    </source>
</evidence>
<dbReference type="Proteomes" id="UP000701698">
    <property type="component" value="Unassembled WGS sequence"/>
</dbReference>
<dbReference type="EMBL" id="JAGQKX010000012">
    <property type="protein sequence ID" value="MCA9389936.1"/>
    <property type="molecule type" value="Genomic_DNA"/>
</dbReference>
<evidence type="ECO:0000256" key="2">
    <source>
        <dbReference type="ARBA" id="ARBA00022801"/>
    </source>
</evidence>
<dbReference type="InterPro" id="IPR000086">
    <property type="entry name" value="NUDIX_hydrolase_dom"/>
</dbReference>
<sequence length="147" mass="16554">MKEDCFHLGIKAIIQNETGNILLLKTNPDQLRGYEGEGYWDIPGGRIHKDSTIEETLRRELKEETGITSIKTISPFKMVLSNIRIPMNDAGESVGLILSAHICTVDSAETITLSHEHIASQWFDPTEAAHLLEHIYPIEFTQAIRDL</sequence>
<dbReference type="GO" id="GO:0016787">
    <property type="term" value="F:hydrolase activity"/>
    <property type="evidence" value="ECO:0007669"/>
    <property type="project" value="UniProtKB-KW"/>
</dbReference>
<dbReference type="PANTHER" id="PTHR43046:SF14">
    <property type="entry name" value="MUTT_NUDIX FAMILY PROTEIN"/>
    <property type="match status" value="1"/>
</dbReference>
<dbReference type="SUPFAM" id="SSF55811">
    <property type="entry name" value="Nudix"/>
    <property type="match status" value="1"/>
</dbReference>
<dbReference type="PANTHER" id="PTHR43046">
    <property type="entry name" value="GDP-MANNOSE MANNOSYL HYDROLASE"/>
    <property type="match status" value="1"/>
</dbReference>
<reference evidence="4" key="1">
    <citation type="submission" date="2020-04" db="EMBL/GenBank/DDBJ databases">
        <authorList>
            <person name="Zhang T."/>
        </authorList>
    </citation>
    <scope>NUCLEOTIDE SEQUENCE</scope>
    <source>
        <strain evidence="4">HKST-UBA01</strain>
    </source>
</reference>
<comment type="cofactor">
    <cofactor evidence="1">
        <name>Mg(2+)</name>
        <dbReference type="ChEBI" id="CHEBI:18420"/>
    </cofactor>
</comment>
<proteinExistence type="predicted"/>
<dbReference type="Pfam" id="PF00293">
    <property type="entry name" value="NUDIX"/>
    <property type="match status" value="1"/>
</dbReference>
<evidence type="ECO:0000259" key="3">
    <source>
        <dbReference type="PROSITE" id="PS51462"/>
    </source>
</evidence>
<dbReference type="AlphaFoldDB" id="A0A955RP08"/>
<keyword evidence="2 4" id="KW-0378">Hydrolase</keyword>
<organism evidence="4 5">
    <name type="scientific">candidate division WWE3 bacterium</name>
    <dbReference type="NCBI Taxonomy" id="2053526"/>
    <lineage>
        <taxon>Bacteria</taxon>
        <taxon>Katanobacteria</taxon>
    </lineage>
</organism>
<dbReference type="InterPro" id="IPR020476">
    <property type="entry name" value="Nudix_hydrolase"/>
</dbReference>
<evidence type="ECO:0000313" key="5">
    <source>
        <dbReference type="Proteomes" id="UP000701698"/>
    </source>
</evidence>
<gene>
    <name evidence="4" type="ORF">KC571_00880</name>
</gene>
<name>A0A955RP08_UNCKA</name>
<dbReference type="InterPro" id="IPR015797">
    <property type="entry name" value="NUDIX_hydrolase-like_dom_sf"/>
</dbReference>
<protein>
    <submittedName>
        <fullName evidence="4">NUDIX hydrolase</fullName>
    </submittedName>
</protein>
<evidence type="ECO:0000256" key="1">
    <source>
        <dbReference type="ARBA" id="ARBA00001946"/>
    </source>
</evidence>
<dbReference type="PRINTS" id="PR00502">
    <property type="entry name" value="NUDIXFAMILY"/>
</dbReference>
<dbReference type="PROSITE" id="PS51462">
    <property type="entry name" value="NUDIX"/>
    <property type="match status" value="1"/>
</dbReference>